<organism evidence="11 13">
    <name type="scientific">Phytophthora kernoviae</name>
    <dbReference type="NCBI Taxonomy" id="325452"/>
    <lineage>
        <taxon>Eukaryota</taxon>
        <taxon>Sar</taxon>
        <taxon>Stramenopiles</taxon>
        <taxon>Oomycota</taxon>
        <taxon>Peronosporomycetes</taxon>
        <taxon>Peronosporales</taxon>
        <taxon>Peronosporaceae</taxon>
        <taxon>Phytophthora</taxon>
    </lineage>
</organism>
<feature type="compositionally biased region" description="Acidic residues" evidence="6">
    <location>
        <begin position="15"/>
        <end position="42"/>
    </location>
</feature>
<accession>A0A3F2RV51</accession>
<evidence type="ECO:0000256" key="3">
    <source>
        <dbReference type="ARBA" id="ARBA00023163"/>
    </source>
</evidence>
<evidence type="ECO:0000256" key="1">
    <source>
        <dbReference type="ARBA" id="ARBA00004123"/>
    </source>
</evidence>
<dbReference type="Gene3D" id="3.90.940.10">
    <property type="match status" value="1"/>
</dbReference>
<keyword evidence="2" id="KW-0240">DNA-directed RNA polymerase</keyword>
<reference evidence="7" key="3">
    <citation type="submission" date="2020-06" db="EMBL/GenBank/DDBJ databases">
        <authorList>
            <person name="Studholme D.J."/>
        </authorList>
    </citation>
    <scope>NUCLEOTIDE SEQUENCE</scope>
    <source>
        <strain evidence="7">NZFS 2646</strain>
        <strain evidence="8">NZFS 3630</strain>
    </source>
</reference>
<dbReference type="NCBIfam" id="NF002208">
    <property type="entry name" value="PRK01099.1-3"/>
    <property type="match status" value="1"/>
</dbReference>
<comment type="subcellular location">
    <subcellularLocation>
        <location evidence="1">Nucleus</location>
    </subcellularLocation>
</comment>
<keyword evidence="15" id="KW-1185">Reference proteome</keyword>
<dbReference type="GO" id="GO:0042797">
    <property type="term" value="P:tRNA transcription by RNA polymerase III"/>
    <property type="evidence" value="ECO:0007669"/>
    <property type="project" value="TreeGrafter"/>
</dbReference>
<dbReference type="InterPro" id="IPR036161">
    <property type="entry name" value="RPB6/omega-like_sf"/>
</dbReference>
<reference evidence="13 14" key="2">
    <citation type="submission" date="2018-07" db="EMBL/GenBank/DDBJ databases">
        <title>Genome sequencing of oomycete isolates from Chile give support for New Zealand origin for Phytophthora kernoviae and make available the first Nothophytophthora sp. genome.</title>
        <authorList>
            <person name="Studholme D.J."/>
            <person name="Sanfuentes E."/>
            <person name="Panda P."/>
            <person name="Hill R."/>
            <person name="Sambles C."/>
            <person name="Grant M."/>
            <person name="Williams N.M."/>
            <person name="Mcdougal R.L."/>
        </authorList>
    </citation>
    <scope>NUCLEOTIDE SEQUENCE [LARGE SCALE GENOMIC DNA]</scope>
    <source>
        <strain evidence="9">Chile2</strain>
        <strain evidence="12">Chile4</strain>
        <strain evidence="11">Chile6</strain>
        <strain evidence="10">Chile7</strain>
    </source>
</reference>
<comment type="similarity">
    <text evidence="5">Belongs to the archaeal Rpo6/eukaryotic RPB6 RNA polymerase subunit family.</text>
</comment>
<dbReference type="GO" id="GO:0005736">
    <property type="term" value="C:RNA polymerase I complex"/>
    <property type="evidence" value="ECO:0007669"/>
    <property type="project" value="TreeGrafter"/>
</dbReference>
<dbReference type="EMBL" id="JPWV03000049">
    <property type="protein sequence ID" value="KAG2527950.1"/>
    <property type="molecule type" value="Genomic_DNA"/>
</dbReference>
<dbReference type="Proteomes" id="UP000285883">
    <property type="component" value="Unassembled WGS sequence"/>
</dbReference>
<gene>
    <name evidence="9" type="ORF">BBI17_002683</name>
    <name evidence="10" type="ORF">BBJ29_002208</name>
    <name evidence="12" type="ORF">BBO99_00002678</name>
    <name evidence="11" type="ORF">BBP00_00003180</name>
    <name evidence="7" type="ORF">JM16_002403</name>
    <name evidence="8" type="ORF">JM18_002810</name>
</gene>
<evidence type="ECO:0000313" key="13">
    <source>
        <dbReference type="Proteomes" id="UP000277300"/>
    </source>
</evidence>
<dbReference type="Proteomes" id="UP000285624">
    <property type="component" value="Unassembled WGS sequence"/>
</dbReference>
<sequence>MDDMDFDDAGHREMDEEEVPEEELEEEVPAEDLYEGADDAGNDENKVQVLDESHKQPNANRVTTRYMTKYERARVLGTRALQISMNAPVMVDIEGETDPLKIAMKELRERKIPIIIRRYLPDHSFEDCGG</sequence>
<keyword evidence="3" id="KW-0804">Transcription</keyword>
<dbReference type="STRING" id="325452.A0A3F2RV51"/>
<reference evidence="7" key="1">
    <citation type="journal article" date="2015" name="Genom Data">
        <title>Genome sequences of six Phytophthora species associated with forests in New Zealand.</title>
        <authorList>
            <person name="Studholme D.J."/>
            <person name="McDougal R.L."/>
            <person name="Sambles C."/>
            <person name="Hansen E."/>
            <person name="Hardy G."/>
            <person name="Grant M."/>
            <person name="Ganley R.J."/>
            <person name="Williams N.M."/>
        </authorList>
    </citation>
    <scope>NUCLEOTIDE SEQUENCE</scope>
    <source>
        <strain evidence="7">NZFS 2646</strain>
        <strain evidence="8">NZFS 3630</strain>
    </source>
</reference>
<dbReference type="PROSITE" id="PS01111">
    <property type="entry name" value="RNA_POL_K_14KD"/>
    <property type="match status" value="1"/>
</dbReference>
<name>A0A3F2RV51_9STRA</name>
<proteinExistence type="inferred from homology"/>
<dbReference type="PIRSF" id="PIRSF500154">
    <property type="entry name" value="RPB6"/>
    <property type="match status" value="1"/>
</dbReference>
<dbReference type="EMBL" id="MAYM02000717">
    <property type="protein sequence ID" value="RLN36661.1"/>
    <property type="molecule type" value="Genomic_DNA"/>
</dbReference>
<dbReference type="InterPro" id="IPR020708">
    <property type="entry name" value="DNA-dir_RNA_polK_14-18kDa_CS"/>
</dbReference>
<evidence type="ECO:0000313" key="15">
    <source>
        <dbReference type="Proteomes" id="UP000285624"/>
    </source>
</evidence>
<evidence type="ECO:0000313" key="8">
    <source>
        <dbReference type="EMBL" id="KAG2529361.1"/>
    </source>
</evidence>
<dbReference type="SUPFAM" id="SSF63562">
    <property type="entry name" value="RPB6/omega subunit-like"/>
    <property type="match status" value="1"/>
</dbReference>
<dbReference type="SMART" id="SM01409">
    <property type="entry name" value="RNA_pol_Rpb6"/>
    <property type="match status" value="1"/>
</dbReference>
<dbReference type="InterPro" id="IPR028363">
    <property type="entry name" value="RPB6"/>
</dbReference>
<dbReference type="EMBL" id="MBAD02001028">
    <property type="protein sequence ID" value="RLN59633.1"/>
    <property type="molecule type" value="Genomic_DNA"/>
</dbReference>
<dbReference type="GO" id="GO:0006366">
    <property type="term" value="P:transcription by RNA polymerase II"/>
    <property type="evidence" value="ECO:0007669"/>
    <property type="project" value="TreeGrafter"/>
</dbReference>
<dbReference type="GO" id="GO:0003677">
    <property type="term" value="F:DNA binding"/>
    <property type="evidence" value="ECO:0007669"/>
    <property type="project" value="InterPro"/>
</dbReference>
<protein>
    <submittedName>
        <fullName evidence="11">Uncharacterized protein</fullName>
    </submittedName>
</protein>
<dbReference type="OrthoDB" id="259769at2759"/>
<comment type="caution">
    <text evidence="11">The sequence shown here is derived from an EMBL/GenBank/DDBJ whole genome shotgun (WGS) entry which is preliminary data.</text>
</comment>
<feature type="region of interest" description="Disordered" evidence="6">
    <location>
        <begin position="1"/>
        <end position="44"/>
    </location>
</feature>
<evidence type="ECO:0000313" key="7">
    <source>
        <dbReference type="EMBL" id="KAG2527950.1"/>
    </source>
</evidence>
<dbReference type="EMBL" id="JPWU03000046">
    <property type="protein sequence ID" value="KAG2529361.1"/>
    <property type="molecule type" value="Genomic_DNA"/>
</dbReference>
<dbReference type="GO" id="GO:0005665">
    <property type="term" value="C:RNA polymerase II, core complex"/>
    <property type="evidence" value="ECO:0007669"/>
    <property type="project" value="InterPro"/>
</dbReference>
<evidence type="ECO:0000256" key="6">
    <source>
        <dbReference type="SAM" id="MobiDB-lite"/>
    </source>
</evidence>
<evidence type="ECO:0000256" key="5">
    <source>
        <dbReference type="ARBA" id="ARBA00025773"/>
    </source>
</evidence>
<dbReference type="PANTHER" id="PTHR47227:SF5">
    <property type="entry name" value="DNA-DIRECTED RNA POLYMERASES I, II, AND III SUBUNIT RPABC2"/>
    <property type="match status" value="1"/>
</dbReference>
<dbReference type="HAMAP" id="MF_00192">
    <property type="entry name" value="RNApol_arch_Rpo6"/>
    <property type="match status" value="1"/>
</dbReference>
<dbReference type="GO" id="GO:0003899">
    <property type="term" value="F:DNA-directed RNA polymerase activity"/>
    <property type="evidence" value="ECO:0007669"/>
    <property type="project" value="InterPro"/>
</dbReference>
<dbReference type="Proteomes" id="UP000277300">
    <property type="component" value="Unassembled WGS sequence"/>
</dbReference>
<evidence type="ECO:0000313" key="11">
    <source>
        <dbReference type="EMBL" id="RLN64846.1"/>
    </source>
</evidence>
<dbReference type="EMBL" id="MBDO02000064">
    <property type="protein sequence ID" value="RLN64846.1"/>
    <property type="molecule type" value="Genomic_DNA"/>
</dbReference>
<dbReference type="Pfam" id="PF01192">
    <property type="entry name" value="RNA_pol_Rpb6"/>
    <property type="match status" value="1"/>
</dbReference>
<dbReference type="PANTHER" id="PTHR47227">
    <property type="entry name" value="DNA-DIRECTED RNA POLYMERASE SUBUNIT K"/>
    <property type="match status" value="1"/>
</dbReference>
<evidence type="ECO:0000313" key="14">
    <source>
        <dbReference type="Proteomes" id="UP000284657"/>
    </source>
</evidence>
<dbReference type="PIRSF" id="PIRSF000778">
    <property type="entry name" value="RpoK/RPB6"/>
    <property type="match status" value="1"/>
</dbReference>
<dbReference type="GO" id="GO:0006360">
    <property type="term" value="P:transcription by RNA polymerase I"/>
    <property type="evidence" value="ECO:0007669"/>
    <property type="project" value="TreeGrafter"/>
</dbReference>
<evidence type="ECO:0000313" key="10">
    <source>
        <dbReference type="EMBL" id="RLN59633.1"/>
    </source>
</evidence>
<evidence type="ECO:0000256" key="2">
    <source>
        <dbReference type="ARBA" id="ARBA00022478"/>
    </source>
</evidence>
<evidence type="ECO:0000313" key="12">
    <source>
        <dbReference type="EMBL" id="RLN82742.1"/>
    </source>
</evidence>
<dbReference type="Proteomes" id="UP000792063">
    <property type="component" value="Unassembled WGS sequence"/>
</dbReference>
<dbReference type="Proteomes" id="UP000284657">
    <property type="component" value="Unassembled WGS sequence"/>
</dbReference>
<evidence type="ECO:0000313" key="9">
    <source>
        <dbReference type="EMBL" id="RLN36661.1"/>
    </source>
</evidence>
<keyword evidence="4" id="KW-0539">Nucleus</keyword>
<evidence type="ECO:0000256" key="4">
    <source>
        <dbReference type="ARBA" id="ARBA00023242"/>
    </source>
</evidence>
<dbReference type="GO" id="GO:0005666">
    <property type="term" value="C:RNA polymerase III complex"/>
    <property type="evidence" value="ECO:0007669"/>
    <property type="project" value="TreeGrafter"/>
</dbReference>
<dbReference type="Proteomes" id="UP000785171">
    <property type="component" value="Unassembled WGS sequence"/>
</dbReference>
<dbReference type="EMBL" id="MBDN02000047">
    <property type="protein sequence ID" value="RLN82742.1"/>
    <property type="molecule type" value="Genomic_DNA"/>
</dbReference>
<dbReference type="InterPro" id="IPR006110">
    <property type="entry name" value="Pol_omega/Rpo6/RPB6"/>
</dbReference>
<dbReference type="AlphaFoldDB" id="A0A3F2RV51"/>
<dbReference type="InterPro" id="IPR006111">
    <property type="entry name" value="Rpo6/Rpb6"/>
</dbReference>